<protein>
    <submittedName>
        <fullName evidence="2">Uncharacterized protein</fullName>
    </submittedName>
</protein>
<dbReference type="RefSeq" id="WP_237359778.1">
    <property type="nucleotide sequence ID" value="NZ_CAKLDM010000001.1"/>
</dbReference>
<accession>A0ABM8ZZD2</accession>
<dbReference type="Gene3D" id="2.60.120.260">
    <property type="entry name" value="Galactose-binding domain-like"/>
    <property type="match status" value="1"/>
</dbReference>
<comment type="caution">
    <text evidence="2">The sequence shown here is derived from an EMBL/GenBank/DDBJ whole genome shotgun (WGS) entry which is preliminary data.</text>
</comment>
<proteinExistence type="predicted"/>
<name>A0ABM8ZZD2_9VIBR</name>
<organism evidence="2 3">
    <name type="scientific">Vibrio marisflavi CECT 7928</name>
    <dbReference type="NCBI Taxonomy" id="634439"/>
    <lineage>
        <taxon>Bacteria</taxon>
        <taxon>Pseudomonadati</taxon>
        <taxon>Pseudomonadota</taxon>
        <taxon>Gammaproteobacteria</taxon>
        <taxon>Vibrionales</taxon>
        <taxon>Vibrionaceae</taxon>
        <taxon>Vibrio</taxon>
    </lineage>
</organism>
<sequence length="330" mass="36147">MRITKPNLALFTVIASALVGCTPNSGISSESPVRGSMSDYSGTGHLTQGEAKVVDRSLYTCKQGRSRVAAVGQIVDKEGNTWTVPAGTMFQTAPNAADLYNDCEGIRPNSLSEVDMSKVPVVDIESDGQVITGYLFADNYFELYINGKLVGVDSVPFTPFNSSVVRFKVKKPYTIAVKLVDWEENLGVGTENNRGKAYFPGDGGFIASFSDGTVTNKSWQAQTFYTAPIYNLRCLSEVGSKRLSKTCDTKGYDNGKNAFAVHWSIPPGWNSENFQADWPSATEYSENEIGVDNKRAYTNFRQVFSGAGAKFIWSTNVVLDNEVLLQYKVE</sequence>
<keyword evidence="1" id="KW-0732">Signal</keyword>
<dbReference type="Proteomes" id="UP000838748">
    <property type="component" value="Unassembled WGS sequence"/>
</dbReference>
<gene>
    <name evidence="2" type="ORF">VMF7928_00363</name>
</gene>
<dbReference type="PROSITE" id="PS51257">
    <property type="entry name" value="PROKAR_LIPOPROTEIN"/>
    <property type="match status" value="1"/>
</dbReference>
<evidence type="ECO:0000313" key="3">
    <source>
        <dbReference type="Proteomes" id="UP000838748"/>
    </source>
</evidence>
<feature type="chain" id="PRO_5046883741" evidence="1">
    <location>
        <begin position="18"/>
        <end position="330"/>
    </location>
</feature>
<keyword evidence="3" id="KW-1185">Reference proteome</keyword>
<dbReference type="EMBL" id="CAKLDM010000001">
    <property type="protein sequence ID" value="CAH0536351.1"/>
    <property type="molecule type" value="Genomic_DNA"/>
</dbReference>
<evidence type="ECO:0000313" key="2">
    <source>
        <dbReference type="EMBL" id="CAH0536351.1"/>
    </source>
</evidence>
<reference evidence="2" key="1">
    <citation type="submission" date="2021-11" db="EMBL/GenBank/DDBJ databases">
        <authorList>
            <person name="Rodrigo-Torres L."/>
            <person name="Arahal R. D."/>
            <person name="Lucena T."/>
        </authorList>
    </citation>
    <scope>NUCLEOTIDE SEQUENCE</scope>
    <source>
        <strain evidence="2">CECT 7928</strain>
    </source>
</reference>
<feature type="signal peptide" evidence="1">
    <location>
        <begin position="1"/>
        <end position="17"/>
    </location>
</feature>
<evidence type="ECO:0000256" key="1">
    <source>
        <dbReference type="SAM" id="SignalP"/>
    </source>
</evidence>